<keyword evidence="2" id="KW-0489">Methyltransferase</keyword>
<name>A0A3E0K0C8_9BACI</name>
<dbReference type="PANTHER" id="PTHR38451:SF1">
    <property type="entry name" value="TRNA (ADENINE(22)-N(1))-METHYLTRANSFERASE"/>
    <property type="match status" value="1"/>
</dbReference>
<feature type="region of interest" description="Disordered" evidence="1">
    <location>
        <begin position="234"/>
        <end position="261"/>
    </location>
</feature>
<dbReference type="SUPFAM" id="SSF53335">
    <property type="entry name" value="S-adenosyl-L-methionine-dependent methyltransferases"/>
    <property type="match status" value="1"/>
</dbReference>
<comment type="caution">
    <text evidence="2">The sequence shown here is derived from an EMBL/GenBank/DDBJ whole genome shotgun (WGS) entry which is preliminary data.</text>
</comment>
<accession>A0A3E0K0C8</accession>
<reference evidence="2 3" key="1">
    <citation type="submission" date="2018-03" db="EMBL/GenBank/DDBJ databases">
        <authorList>
            <person name="Keele B.F."/>
        </authorList>
    </citation>
    <scope>NUCLEOTIDE SEQUENCE [LARGE SCALE GENOMIC DNA]</scope>
    <source>
        <strain evidence="2">ZCTH4_d</strain>
    </source>
</reference>
<dbReference type="EMBL" id="QEWE01000028">
    <property type="protein sequence ID" value="REJ26128.1"/>
    <property type="molecule type" value="Genomic_DNA"/>
</dbReference>
<dbReference type="PANTHER" id="PTHR38451">
    <property type="entry name" value="TRNA (ADENINE(22)-N(1))-METHYLTRANSFERASE"/>
    <property type="match status" value="1"/>
</dbReference>
<gene>
    <name evidence="2" type="ORF">C6P37_14000</name>
</gene>
<organism evidence="2 3">
    <name type="scientific">Caldibacillus debilis</name>
    <dbReference type="NCBI Taxonomy" id="301148"/>
    <lineage>
        <taxon>Bacteria</taxon>
        <taxon>Bacillati</taxon>
        <taxon>Bacillota</taxon>
        <taxon>Bacilli</taxon>
        <taxon>Bacillales</taxon>
        <taxon>Bacillaceae</taxon>
        <taxon>Caldibacillus</taxon>
    </lineage>
</organism>
<dbReference type="InterPro" id="IPR029063">
    <property type="entry name" value="SAM-dependent_MTases_sf"/>
</dbReference>
<dbReference type="GO" id="GO:0032259">
    <property type="term" value="P:methylation"/>
    <property type="evidence" value="ECO:0007669"/>
    <property type="project" value="UniProtKB-KW"/>
</dbReference>
<dbReference type="Proteomes" id="UP000257014">
    <property type="component" value="Unassembled WGS sequence"/>
</dbReference>
<dbReference type="AlphaFoldDB" id="A0A3E0K0C8"/>
<dbReference type="Pfam" id="PF04816">
    <property type="entry name" value="TrmK"/>
    <property type="match status" value="1"/>
</dbReference>
<evidence type="ECO:0000256" key="1">
    <source>
        <dbReference type="SAM" id="MobiDB-lite"/>
    </source>
</evidence>
<protein>
    <submittedName>
        <fullName evidence="2">tRNA (Adenine(22)-N(1))-methyltransferase TrmK</fullName>
    </submittedName>
</protein>
<dbReference type="Gene3D" id="3.40.50.150">
    <property type="entry name" value="Vaccinia Virus protein VP39"/>
    <property type="match status" value="1"/>
</dbReference>
<dbReference type="InterPro" id="IPR006901">
    <property type="entry name" value="TrmK"/>
</dbReference>
<proteinExistence type="predicted"/>
<evidence type="ECO:0000313" key="3">
    <source>
        <dbReference type="Proteomes" id="UP000257014"/>
    </source>
</evidence>
<dbReference type="RefSeq" id="WP_276644350.1">
    <property type="nucleotide sequence ID" value="NZ_QEWE01000028.1"/>
</dbReference>
<dbReference type="GO" id="GO:0160105">
    <property type="term" value="F:tRNA (adenine(22)-N1)-methyltransferase activity"/>
    <property type="evidence" value="ECO:0007669"/>
    <property type="project" value="InterPro"/>
</dbReference>
<dbReference type="Gene3D" id="1.10.287.1890">
    <property type="match status" value="1"/>
</dbReference>
<sequence>MKNIGLSRRLAAVSRFVLPGSIVCDIGTDHAYLPIHIIRTGKAAKVIATEAAQGPFERAGKNVREAGLEGKIELRKGDGLSVIGEQDQIGCITVAGMGGTLIANILEAGKDRLNGVKRLVVQPNVGARKVREWFLQNGWELIGEEILEEDGQFYEILAAEKGDPYRPYRHLQKELLFGPFLLREKSPAFREKWRREKGDWEAVSDRLRFAKETASVREKKRELAQYIRWYEEEFPDETSDGSRCCPPDGELRPEELRDGRG</sequence>
<dbReference type="PIRSF" id="PIRSF018637">
    <property type="entry name" value="TrmK"/>
    <property type="match status" value="1"/>
</dbReference>
<keyword evidence="2" id="KW-0808">Transferase</keyword>
<feature type="compositionally biased region" description="Basic and acidic residues" evidence="1">
    <location>
        <begin position="249"/>
        <end position="261"/>
    </location>
</feature>
<evidence type="ECO:0000313" key="2">
    <source>
        <dbReference type="EMBL" id="REJ26128.1"/>
    </source>
</evidence>